<dbReference type="Proteomes" id="UP000663829">
    <property type="component" value="Unassembled WGS sequence"/>
</dbReference>
<name>A0A814RST4_9BILA</name>
<dbReference type="Proteomes" id="UP000681722">
    <property type="component" value="Unassembled WGS sequence"/>
</dbReference>
<sequence length="268" mass="30528">MLADSDTIPLLVVDGSHYEIGYKIGETFRERIHLRIKLDLTLQTLFEFVKTDFCQQLYAEYVAAIRSVYPWYYDEMKGTSDGSQLSLDQILCLNFQNETKMGLRRSKEKENGSIGCSTVLLNRDNEYSILHNEDASSSLFNVAYLIVATINEQTYADQNFTCPKEKFISYCYAGTIPGNAFSANVHGLVFTLNGLYPNYLTRSKLPRQIMNRVLLSISTVDELDHLLSSQPTAFGFSVNVGFYHQKRQRCLLNYEVGPKKDKDLGTLE</sequence>
<dbReference type="OrthoDB" id="189997at2759"/>
<evidence type="ECO:0000259" key="1">
    <source>
        <dbReference type="Pfam" id="PF03417"/>
    </source>
</evidence>
<dbReference type="NCBIfam" id="NF040521">
    <property type="entry name" value="C45_proenzyme"/>
    <property type="match status" value="1"/>
</dbReference>
<evidence type="ECO:0000313" key="2">
    <source>
        <dbReference type="EMBL" id="CAF1138322.1"/>
    </source>
</evidence>
<evidence type="ECO:0000313" key="4">
    <source>
        <dbReference type="Proteomes" id="UP000663829"/>
    </source>
</evidence>
<comment type="caution">
    <text evidence="2">The sequence shown here is derived from an EMBL/GenBank/DDBJ whole genome shotgun (WGS) entry which is preliminary data.</text>
</comment>
<evidence type="ECO:0000313" key="3">
    <source>
        <dbReference type="EMBL" id="CAF3902072.1"/>
    </source>
</evidence>
<dbReference type="InterPro" id="IPR047794">
    <property type="entry name" value="C45_proenzyme-like"/>
</dbReference>
<dbReference type="AlphaFoldDB" id="A0A814RST4"/>
<feature type="domain" description="Peptidase C45 hydrolase" evidence="1">
    <location>
        <begin position="122"/>
        <end position="258"/>
    </location>
</feature>
<organism evidence="2 4">
    <name type="scientific">Didymodactylos carnosus</name>
    <dbReference type="NCBI Taxonomy" id="1234261"/>
    <lineage>
        <taxon>Eukaryota</taxon>
        <taxon>Metazoa</taxon>
        <taxon>Spiralia</taxon>
        <taxon>Gnathifera</taxon>
        <taxon>Rotifera</taxon>
        <taxon>Eurotatoria</taxon>
        <taxon>Bdelloidea</taxon>
        <taxon>Philodinida</taxon>
        <taxon>Philodinidae</taxon>
        <taxon>Didymodactylos</taxon>
    </lineage>
</organism>
<keyword evidence="4" id="KW-1185">Reference proteome</keyword>
<dbReference type="EMBL" id="CAJNOQ010006528">
    <property type="protein sequence ID" value="CAF1138322.1"/>
    <property type="molecule type" value="Genomic_DNA"/>
</dbReference>
<dbReference type="InterPro" id="IPR005079">
    <property type="entry name" value="Peptidase_C45_hydrolase"/>
</dbReference>
<gene>
    <name evidence="2" type="ORF">GPM918_LOCUS20554</name>
    <name evidence="3" type="ORF">SRO942_LOCUS20551</name>
</gene>
<reference evidence="2" key="1">
    <citation type="submission" date="2021-02" db="EMBL/GenBank/DDBJ databases">
        <authorList>
            <person name="Nowell W R."/>
        </authorList>
    </citation>
    <scope>NUCLEOTIDE SEQUENCE</scope>
</reference>
<dbReference type="Pfam" id="PF03417">
    <property type="entry name" value="AAT"/>
    <property type="match status" value="1"/>
</dbReference>
<dbReference type="EMBL" id="CAJOBC010006528">
    <property type="protein sequence ID" value="CAF3902072.1"/>
    <property type="molecule type" value="Genomic_DNA"/>
</dbReference>
<dbReference type="PANTHER" id="PTHR34180:SF1">
    <property type="entry name" value="BETA-ALANYL-DOPAMINE_CARCININE HYDROLASE"/>
    <property type="match status" value="1"/>
</dbReference>
<dbReference type="PANTHER" id="PTHR34180">
    <property type="entry name" value="PEPTIDASE C45"/>
    <property type="match status" value="1"/>
</dbReference>
<accession>A0A814RST4</accession>
<dbReference type="Gene3D" id="3.60.60.10">
    <property type="entry name" value="Penicillin V Acylase, Chain A"/>
    <property type="match status" value="1"/>
</dbReference>
<protein>
    <recommendedName>
        <fullName evidence="1">Peptidase C45 hydrolase domain-containing protein</fullName>
    </recommendedName>
</protein>
<dbReference type="InterPro" id="IPR047801">
    <property type="entry name" value="Peptidase_C45"/>
</dbReference>
<proteinExistence type="predicted"/>